<dbReference type="GO" id="GO:0005886">
    <property type="term" value="C:plasma membrane"/>
    <property type="evidence" value="ECO:0007669"/>
    <property type="project" value="UniProtKB-SubCell"/>
</dbReference>
<feature type="transmembrane region" description="Helical" evidence="7">
    <location>
        <begin position="320"/>
        <end position="341"/>
    </location>
</feature>
<evidence type="ECO:0000256" key="7">
    <source>
        <dbReference type="SAM" id="Phobius"/>
    </source>
</evidence>
<name>A0A9Q9PBB1_9MICO</name>
<evidence type="ECO:0000313" key="8">
    <source>
        <dbReference type="EMBL" id="UYC81941.1"/>
    </source>
</evidence>
<evidence type="ECO:0000256" key="4">
    <source>
        <dbReference type="ARBA" id="ARBA00022692"/>
    </source>
</evidence>
<accession>A0A9Q9PBB1</accession>
<gene>
    <name evidence="8" type="ORF">OE229_05615</name>
</gene>
<evidence type="ECO:0000256" key="1">
    <source>
        <dbReference type="ARBA" id="ARBA00004651"/>
    </source>
</evidence>
<dbReference type="AlphaFoldDB" id="A0A9Q9PBB1"/>
<feature type="transmembrane region" description="Helical" evidence="7">
    <location>
        <begin position="12"/>
        <end position="32"/>
    </location>
</feature>
<dbReference type="Pfam" id="PF13440">
    <property type="entry name" value="Polysacc_synt_3"/>
    <property type="match status" value="1"/>
</dbReference>
<organism evidence="8 9">
    <name type="scientific">Curtobacterium poinsettiae</name>
    <dbReference type="NCBI Taxonomy" id="159612"/>
    <lineage>
        <taxon>Bacteria</taxon>
        <taxon>Bacillati</taxon>
        <taxon>Actinomycetota</taxon>
        <taxon>Actinomycetes</taxon>
        <taxon>Micrococcales</taxon>
        <taxon>Microbacteriaceae</taxon>
        <taxon>Curtobacterium</taxon>
    </lineage>
</organism>
<evidence type="ECO:0000256" key="6">
    <source>
        <dbReference type="ARBA" id="ARBA00023136"/>
    </source>
</evidence>
<comment type="similarity">
    <text evidence="2">Belongs to the polysaccharide synthase family.</text>
</comment>
<evidence type="ECO:0000256" key="3">
    <source>
        <dbReference type="ARBA" id="ARBA00022475"/>
    </source>
</evidence>
<dbReference type="Proteomes" id="UP001062223">
    <property type="component" value="Chromosome"/>
</dbReference>
<reference evidence="8" key="1">
    <citation type="submission" date="2022-09" db="EMBL/GenBank/DDBJ databases">
        <title>Taxonomy of Curtobacterium flaccumfaciens.</title>
        <authorList>
            <person name="Osdaghi E."/>
            <person name="Taghavi S.M."/>
            <person name="Hamidizade M."/>
            <person name="Abachi H."/>
            <person name="Fazliarab A."/>
            <person name="Baeyen S."/>
            <person name="Portier P."/>
            <person name="Van Vaerenbergh J."/>
            <person name="Jacques M.-A."/>
        </authorList>
    </citation>
    <scope>NUCLEOTIDE SEQUENCE</scope>
    <source>
        <strain evidence="8">AGQB46</strain>
    </source>
</reference>
<feature type="transmembrane region" description="Helical" evidence="7">
    <location>
        <begin position="173"/>
        <end position="190"/>
    </location>
</feature>
<sequence>MTSNGRRLLAGASWVYGLQLLTVVVQLGYAALTSRLAAPGVFGAYSVALSIAALVNLLGSGGLSQTAARAPDAERSSTRPLATYALLLGVAAALFTLVTADLWSAFWGAPQAAGAVRLLAMSALVMPFLSLSTGLLRRRGAFREMAIATFCSNVVGMVAGAGAVLLFRSPESLAASAIIGQWGTLLWAVTRLRGALLPGRLTLRSDNVRFSTKLVAVSVFQYISGNAPRWSVSQFVGAGVLGAWNRADVLSTVPFSQLQNALMQVIYPEFRRYEVGTLNAKAVWLDMLSLVAWLTLPLGAVIAGVGPEIIYVALGPGWELAGEILPLLAVLGAVQPLMILLAGALESAALFKAIWLSEAVAFVTSAVGVAMVVVHQQYVFALLALIAAMIGRHVVHIIQAHRVRALGLRQLALGYAQPAGFALVLYGSLMVLFHDFGVGPARVAVGLIGLAALAVWVGVTRRSFPPMEILHRRRILRRRGEGAP</sequence>
<feature type="transmembrane region" description="Helical" evidence="7">
    <location>
        <begin position="290"/>
        <end position="314"/>
    </location>
</feature>
<evidence type="ECO:0000256" key="5">
    <source>
        <dbReference type="ARBA" id="ARBA00022989"/>
    </source>
</evidence>
<keyword evidence="3" id="KW-1003">Cell membrane</keyword>
<evidence type="ECO:0000256" key="2">
    <source>
        <dbReference type="ARBA" id="ARBA00007430"/>
    </source>
</evidence>
<feature type="transmembrane region" description="Helical" evidence="7">
    <location>
        <begin position="84"/>
        <end position="106"/>
    </location>
</feature>
<feature type="transmembrane region" description="Helical" evidence="7">
    <location>
        <begin position="439"/>
        <end position="459"/>
    </location>
</feature>
<dbReference type="EMBL" id="CP106879">
    <property type="protein sequence ID" value="UYC81941.1"/>
    <property type="molecule type" value="Genomic_DNA"/>
</dbReference>
<feature type="transmembrane region" description="Helical" evidence="7">
    <location>
        <begin position="380"/>
        <end position="400"/>
    </location>
</feature>
<proteinExistence type="inferred from homology"/>
<dbReference type="KEGG" id="cpoi:OE229_05615"/>
<feature type="transmembrane region" description="Helical" evidence="7">
    <location>
        <begin position="112"/>
        <end position="135"/>
    </location>
</feature>
<protein>
    <submittedName>
        <fullName evidence="8">Oligosaccharide flippase family protein</fullName>
    </submittedName>
</protein>
<dbReference type="InterPro" id="IPR050833">
    <property type="entry name" value="Poly_Biosynth_Transport"/>
</dbReference>
<dbReference type="PANTHER" id="PTHR30250:SF10">
    <property type="entry name" value="LIPOPOLYSACCHARIDE BIOSYNTHESIS PROTEIN WZXC"/>
    <property type="match status" value="1"/>
</dbReference>
<feature type="transmembrane region" description="Helical" evidence="7">
    <location>
        <begin position="412"/>
        <end position="433"/>
    </location>
</feature>
<feature type="transmembrane region" description="Helical" evidence="7">
    <location>
        <begin position="44"/>
        <end position="63"/>
    </location>
</feature>
<dbReference type="RefSeq" id="WP_262136873.1">
    <property type="nucleotide sequence ID" value="NZ_CP106879.1"/>
</dbReference>
<keyword evidence="4 7" id="KW-0812">Transmembrane</keyword>
<keyword evidence="5 7" id="KW-1133">Transmembrane helix</keyword>
<feature type="transmembrane region" description="Helical" evidence="7">
    <location>
        <begin position="147"/>
        <end position="167"/>
    </location>
</feature>
<evidence type="ECO:0000313" key="9">
    <source>
        <dbReference type="Proteomes" id="UP001062223"/>
    </source>
</evidence>
<comment type="subcellular location">
    <subcellularLocation>
        <location evidence="1">Cell membrane</location>
        <topology evidence="1">Multi-pass membrane protein</topology>
    </subcellularLocation>
</comment>
<feature type="transmembrane region" description="Helical" evidence="7">
    <location>
        <begin position="353"/>
        <end position="374"/>
    </location>
</feature>
<dbReference type="PANTHER" id="PTHR30250">
    <property type="entry name" value="PST FAMILY PREDICTED COLANIC ACID TRANSPORTER"/>
    <property type="match status" value="1"/>
</dbReference>
<keyword evidence="6 7" id="KW-0472">Membrane</keyword>